<dbReference type="GO" id="GO:0046872">
    <property type="term" value="F:metal ion binding"/>
    <property type="evidence" value="ECO:0007669"/>
    <property type="project" value="UniProtKB-KW"/>
</dbReference>
<reference evidence="4" key="1">
    <citation type="journal article" date="2014" name="Genome Announc.">
        <title>Complete Genome Sequence of the Highly Transformable Pseudomonas stutzeri Strain 28a24.</title>
        <authorList>
            <person name="Smith B.A."/>
            <person name="Dougherty K.M."/>
            <person name="Baltrus D.A."/>
        </authorList>
    </citation>
    <scope>NUCLEOTIDE SEQUENCE [LARGE SCALE GENOMIC DNA]</scope>
    <source>
        <strain evidence="4">28a24</strain>
    </source>
</reference>
<dbReference type="Proteomes" id="UP000019522">
    <property type="component" value="Chromosome"/>
</dbReference>
<dbReference type="EMBL" id="CP007441">
    <property type="protein sequence ID" value="AHL77412.1"/>
    <property type="molecule type" value="Genomic_DNA"/>
</dbReference>
<dbReference type="Pfam" id="PF09859">
    <property type="entry name" value="Oxygenase-NA"/>
    <property type="match status" value="1"/>
</dbReference>
<dbReference type="PATRIC" id="fig|316.77.peg.4188"/>
<evidence type="ECO:0000313" key="4">
    <source>
        <dbReference type="Proteomes" id="UP000019522"/>
    </source>
</evidence>
<dbReference type="RefSeq" id="WP_025243630.1">
    <property type="nucleotide sequence ID" value="NZ_CP007441.1"/>
</dbReference>
<dbReference type="InterPro" id="IPR005123">
    <property type="entry name" value="Oxoglu/Fe-dep_dioxygenase_dom"/>
</dbReference>
<dbReference type="OrthoDB" id="9781972at2"/>
<keyword evidence="1" id="KW-0408">Iron</keyword>
<gene>
    <name evidence="3" type="ORF">CH92_20955</name>
</gene>
<reference evidence="3 4" key="2">
    <citation type="submission" date="2014-03" db="EMBL/GenBank/DDBJ databases">
        <authorList>
            <person name="Baltrus D."/>
            <person name="Dougherty K."/>
        </authorList>
    </citation>
    <scope>NUCLEOTIDE SEQUENCE</scope>
    <source>
        <strain evidence="3 4">28a24</strain>
    </source>
</reference>
<dbReference type="InterPro" id="IPR018655">
    <property type="entry name" value="DUF2086"/>
</dbReference>
<dbReference type="GO" id="GO:0016491">
    <property type="term" value="F:oxidoreductase activity"/>
    <property type="evidence" value="ECO:0007669"/>
    <property type="project" value="UniProtKB-KW"/>
</dbReference>
<keyword evidence="1" id="KW-0479">Metal-binding</keyword>
<name>W8RFV3_STUST</name>
<evidence type="ECO:0000259" key="2">
    <source>
        <dbReference type="PROSITE" id="PS51471"/>
    </source>
</evidence>
<protein>
    <submittedName>
        <fullName evidence="3">Proline hydroxylase</fullName>
    </submittedName>
</protein>
<organism evidence="3 4">
    <name type="scientific">Stutzerimonas stutzeri</name>
    <name type="common">Pseudomonas stutzeri</name>
    <dbReference type="NCBI Taxonomy" id="316"/>
    <lineage>
        <taxon>Bacteria</taxon>
        <taxon>Pseudomonadati</taxon>
        <taxon>Pseudomonadota</taxon>
        <taxon>Gammaproteobacteria</taxon>
        <taxon>Pseudomonadales</taxon>
        <taxon>Pseudomonadaceae</taxon>
        <taxon>Stutzerimonas</taxon>
    </lineage>
</organism>
<dbReference type="Gene3D" id="2.60.120.620">
    <property type="entry name" value="q2cbj1_9rhob like domain"/>
    <property type="match status" value="1"/>
</dbReference>
<sequence length="245" mass="27852">MTSSTGGLGCDTIEQRISGFDWLQAAEDLDAYGYTVLKGLLSPRECKLLIELYDRDEIFRNRVVMQRHGFGRGEYKYFGYPLGSLIGELRTALYPHLAPVTNRWNQALRIDMRYPLVLADFLALCHAAGQSRPTPLLLRYGQDDYNCLHQDVYGEHTFPLQATILLSRPGHDYTGGEFVLTEQRPRMQSRAEVVPLQLGDAVIFAGRHRPIPGKRGFYRVNMRHGVSRIRTGHRYAAGIIFHDAL</sequence>
<evidence type="ECO:0000313" key="3">
    <source>
        <dbReference type="EMBL" id="AHL77412.1"/>
    </source>
</evidence>
<accession>W8RFV3</accession>
<proteinExistence type="inferred from homology"/>
<dbReference type="PROSITE" id="PS51471">
    <property type="entry name" value="FE2OG_OXY"/>
    <property type="match status" value="1"/>
</dbReference>
<comment type="similarity">
    <text evidence="1">Belongs to the iron/ascorbate-dependent oxidoreductase family.</text>
</comment>
<evidence type="ECO:0000256" key="1">
    <source>
        <dbReference type="RuleBase" id="RU003682"/>
    </source>
</evidence>
<dbReference type="KEGG" id="pstt:CH92_20955"/>
<keyword evidence="1" id="KW-0560">Oxidoreductase</keyword>
<feature type="domain" description="Fe2OG dioxygenase" evidence="2">
    <location>
        <begin position="131"/>
        <end position="244"/>
    </location>
</feature>
<dbReference type="AlphaFoldDB" id="W8RFV3"/>